<dbReference type="Pfam" id="PF06159">
    <property type="entry name" value="TRAPPC13_N"/>
    <property type="match status" value="1"/>
</dbReference>
<proteinExistence type="inferred from homology"/>
<dbReference type="AlphaFoldDB" id="A0A0D3KD80"/>
<evidence type="ECO:0000259" key="3">
    <source>
        <dbReference type="Pfam" id="PF23643"/>
    </source>
</evidence>
<dbReference type="PaxDb" id="2903-EOD33715"/>
<dbReference type="HOGENOM" id="CLU_027041_0_0_1"/>
<evidence type="ECO:0000256" key="1">
    <source>
        <dbReference type="ARBA" id="ARBA00010785"/>
    </source>
</evidence>
<sequence>PPPSSEESLVALRVMRLCRPSFVQQPPLPGAAVSAAASSSGAGGVDDGALLTGWMALPQSFGDIYLGETFSCYISLANVAGFELGAVALKVEVQTQVQRETLANTAAAGADGTPPPPEGLAAGQTLDRIIRYELRDVGIHILICSASYSDREGTRRSFRKFFKFAVQNPLSMKSKTHSLSHSDEILVETQLQNATPHLLFLESVAFSPAAAFSSEPLTGELAGGGAAEGGAAEGGAEGGGVAAPVPAFGSMEYLRPGDTQQYMYRLTPRARPSAGGKPASGLGRMEVIWKGAMGEAGHLQSNLVHRKSAPSRPLDVAVVSAPEAVELEAPFELRCVVTNASSKPRELTARLEAALDRPIVATGALPRSLGLLKPQTSLPFTLSLLPLEPGVHAVSGLQLVDVQTGEAFDVGPLAPLLV</sequence>
<dbReference type="eggNOG" id="KOG2625">
    <property type="taxonomic scope" value="Eukaryota"/>
</dbReference>
<dbReference type="Proteomes" id="UP000013827">
    <property type="component" value="Unassembled WGS sequence"/>
</dbReference>
<dbReference type="GeneID" id="17278986"/>
<reference evidence="6" key="1">
    <citation type="journal article" date="2013" name="Nature">
        <title>Pan genome of the phytoplankton Emiliania underpins its global distribution.</title>
        <authorList>
            <person name="Read B.A."/>
            <person name="Kegel J."/>
            <person name="Klute M.J."/>
            <person name="Kuo A."/>
            <person name="Lefebvre S.C."/>
            <person name="Maumus F."/>
            <person name="Mayer C."/>
            <person name="Miller J."/>
            <person name="Monier A."/>
            <person name="Salamov A."/>
            <person name="Young J."/>
            <person name="Aguilar M."/>
            <person name="Claverie J.M."/>
            <person name="Frickenhaus S."/>
            <person name="Gonzalez K."/>
            <person name="Herman E.K."/>
            <person name="Lin Y.C."/>
            <person name="Napier J."/>
            <person name="Ogata H."/>
            <person name="Sarno A.F."/>
            <person name="Shmutz J."/>
            <person name="Schroeder D."/>
            <person name="de Vargas C."/>
            <person name="Verret F."/>
            <person name="von Dassow P."/>
            <person name="Valentin K."/>
            <person name="Van de Peer Y."/>
            <person name="Wheeler G."/>
            <person name="Dacks J.B."/>
            <person name="Delwiche C.F."/>
            <person name="Dyhrman S.T."/>
            <person name="Glockner G."/>
            <person name="John U."/>
            <person name="Richards T."/>
            <person name="Worden A.Z."/>
            <person name="Zhang X."/>
            <person name="Grigoriev I.V."/>
            <person name="Allen A.E."/>
            <person name="Bidle K."/>
            <person name="Borodovsky M."/>
            <person name="Bowler C."/>
            <person name="Brownlee C."/>
            <person name="Cock J.M."/>
            <person name="Elias M."/>
            <person name="Gladyshev V.N."/>
            <person name="Groth M."/>
            <person name="Guda C."/>
            <person name="Hadaegh A."/>
            <person name="Iglesias-Rodriguez M.D."/>
            <person name="Jenkins J."/>
            <person name="Jones B.M."/>
            <person name="Lawson T."/>
            <person name="Leese F."/>
            <person name="Lindquist E."/>
            <person name="Lobanov A."/>
            <person name="Lomsadze A."/>
            <person name="Malik S.B."/>
            <person name="Marsh M.E."/>
            <person name="Mackinder L."/>
            <person name="Mock T."/>
            <person name="Mueller-Roeber B."/>
            <person name="Pagarete A."/>
            <person name="Parker M."/>
            <person name="Probert I."/>
            <person name="Quesneville H."/>
            <person name="Raines C."/>
            <person name="Rensing S.A."/>
            <person name="Riano-Pachon D.M."/>
            <person name="Richier S."/>
            <person name="Rokitta S."/>
            <person name="Shiraiwa Y."/>
            <person name="Soanes D.M."/>
            <person name="van der Giezen M."/>
            <person name="Wahlund T.M."/>
            <person name="Williams B."/>
            <person name="Wilson W."/>
            <person name="Wolfe G."/>
            <person name="Wurch L.L."/>
        </authorList>
    </citation>
    <scope>NUCLEOTIDE SEQUENCE</scope>
</reference>
<feature type="domain" description="Trafficking protein particle complex subunit 13 C-terminal" evidence="3">
    <location>
        <begin position="322"/>
        <end position="418"/>
    </location>
</feature>
<dbReference type="EnsemblProtists" id="EOD33715">
    <property type="protein sequence ID" value="EOD33715"/>
    <property type="gene ID" value="EMIHUDRAFT_42930"/>
</dbReference>
<dbReference type="STRING" id="2903.R1F474"/>
<accession>A0A0D3KD80</accession>
<reference evidence="5" key="2">
    <citation type="submission" date="2024-10" db="UniProtKB">
        <authorList>
            <consortium name="EnsemblProtists"/>
        </authorList>
    </citation>
    <scope>IDENTIFICATION</scope>
</reference>
<dbReference type="InterPro" id="IPR010378">
    <property type="entry name" value="TRAPPC13"/>
</dbReference>
<name>A0A0D3KD80_EMIH1</name>
<feature type="domain" description="Trafficking protein particle complex subunit 13 middle" evidence="4">
    <location>
        <begin position="170"/>
        <end position="307"/>
    </location>
</feature>
<evidence type="ECO:0000259" key="2">
    <source>
        <dbReference type="Pfam" id="PF06159"/>
    </source>
</evidence>
<dbReference type="KEGG" id="ehx:EMIHUDRAFT_42930"/>
<dbReference type="Pfam" id="PF23647">
    <property type="entry name" value="TRAPPC13_M"/>
    <property type="match status" value="1"/>
</dbReference>
<dbReference type="PANTHER" id="PTHR13134:SF3">
    <property type="entry name" value="TRAFFICKING PROTEIN PARTICLE COMPLEX SUBUNIT 13"/>
    <property type="match status" value="1"/>
</dbReference>
<dbReference type="GO" id="GO:1990072">
    <property type="term" value="C:TRAPPIII protein complex"/>
    <property type="evidence" value="ECO:0007669"/>
    <property type="project" value="TreeGrafter"/>
</dbReference>
<dbReference type="InterPro" id="IPR055429">
    <property type="entry name" value="TRAPPC13_M"/>
</dbReference>
<dbReference type="RefSeq" id="XP_005786144.1">
    <property type="nucleotide sequence ID" value="XM_005786087.1"/>
</dbReference>
<evidence type="ECO:0000313" key="6">
    <source>
        <dbReference type="Proteomes" id="UP000013827"/>
    </source>
</evidence>
<evidence type="ECO:0000259" key="4">
    <source>
        <dbReference type="Pfam" id="PF23647"/>
    </source>
</evidence>
<dbReference type="InterPro" id="IPR055428">
    <property type="entry name" value="TRAPPC13_C"/>
</dbReference>
<evidence type="ECO:0000313" key="5">
    <source>
        <dbReference type="EnsemblProtists" id="EOD33715"/>
    </source>
</evidence>
<protein>
    <recommendedName>
        <fullName evidence="7">Trafficking protein particle complex subunit 13</fullName>
    </recommendedName>
</protein>
<organism evidence="5 6">
    <name type="scientific">Emiliania huxleyi (strain CCMP1516)</name>
    <dbReference type="NCBI Taxonomy" id="280463"/>
    <lineage>
        <taxon>Eukaryota</taxon>
        <taxon>Haptista</taxon>
        <taxon>Haptophyta</taxon>
        <taxon>Prymnesiophyceae</taxon>
        <taxon>Isochrysidales</taxon>
        <taxon>Noelaerhabdaceae</taxon>
        <taxon>Emiliania</taxon>
    </lineage>
</organism>
<dbReference type="PANTHER" id="PTHR13134">
    <property type="entry name" value="TRAFFICKING PROTEIN PARTICLE COMPLEX SUBUNIT 13"/>
    <property type="match status" value="1"/>
</dbReference>
<dbReference type="OMA" id="YLCVHNG"/>
<comment type="similarity">
    <text evidence="1">Belongs to the TRAPPC13 family.</text>
</comment>
<feature type="domain" description="Trafficking protein particle complex subunit 13 N-terminal" evidence="2">
    <location>
        <begin position="9"/>
        <end position="166"/>
    </location>
</feature>
<dbReference type="Pfam" id="PF23643">
    <property type="entry name" value="TRAPPC13_C"/>
    <property type="match status" value="1"/>
</dbReference>
<evidence type="ECO:0008006" key="7">
    <source>
        <dbReference type="Google" id="ProtNLM"/>
    </source>
</evidence>
<keyword evidence="6" id="KW-1185">Reference proteome</keyword>
<dbReference type="InterPro" id="IPR055427">
    <property type="entry name" value="TRAPPC13_N"/>
</dbReference>